<evidence type="ECO:0008006" key="2">
    <source>
        <dbReference type="Google" id="ProtNLM"/>
    </source>
</evidence>
<dbReference type="PANTHER" id="PTHR21521">
    <property type="entry name" value="AMUN, ISOFORM A"/>
    <property type="match status" value="1"/>
</dbReference>
<sequence length="227" mass="25297">MSNAAAFWGNVDLKKWQAALDDYWTLIEGWKPALLDNERWLQEALPGVIRARDPPELHHEELVRLVDWKLSRGKWRPRLQAFAKELAPASVADASRSAFASLYKDSSSGAEPGPSALKSAFLELTKLKGVGPATASAVLQAFHPSIPFMSDEAMMAALGEKAYTIPIALEFIKTLREKAAELNKLDAERRRSWTAKDVEHCLFADHLARMVVERGARPPAARGKRKR</sequence>
<gene>
    <name evidence="1" type="ORF">g.12461</name>
</gene>
<organism evidence="1">
    <name type="scientific">Auxenochlorella protothecoides</name>
    <name type="common">Green microalga</name>
    <name type="synonym">Chlorella protothecoides</name>
    <dbReference type="NCBI Taxonomy" id="3075"/>
    <lineage>
        <taxon>Eukaryota</taxon>
        <taxon>Viridiplantae</taxon>
        <taxon>Chlorophyta</taxon>
        <taxon>core chlorophytes</taxon>
        <taxon>Trebouxiophyceae</taxon>
        <taxon>Chlorellales</taxon>
        <taxon>Chlorellaceae</taxon>
        <taxon>Auxenochlorella</taxon>
    </lineage>
</organism>
<dbReference type="PANTHER" id="PTHR21521:SF0">
    <property type="entry name" value="AMUN, ISOFORM A"/>
    <property type="match status" value="1"/>
</dbReference>
<name>A0A1D2A838_AUXPR</name>
<dbReference type="EMBL" id="GDKF01003252">
    <property type="protein sequence ID" value="JAT75370.1"/>
    <property type="molecule type" value="Transcribed_RNA"/>
</dbReference>
<proteinExistence type="predicted"/>
<dbReference type="AlphaFoldDB" id="A0A1D2A838"/>
<evidence type="ECO:0000313" key="1">
    <source>
        <dbReference type="EMBL" id="JAT75370.1"/>
    </source>
</evidence>
<protein>
    <recommendedName>
        <fullName evidence="2">HhH-GPD domain-containing protein</fullName>
    </recommendedName>
</protein>
<reference evidence="1" key="1">
    <citation type="submission" date="2015-08" db="EMBL/GenBank/DDBJ databases">
        <authorList>
            <person name="Babu N.S."/>
            <person name="Beckwith C.J."/>
            <person name="Beseler K.G."/>
            <person name="Brison A."/>
            <person name="Carone J.V."/>
            <person name="Caskin T.P."/>
            <person name="Diamond M."/>
            <person name="Durham M.E."/>
            <person name="Foxe J.M."/>
            <person name="Go M."/>
            <person name="Henderson B.A."/>
            <person name="Jones I.B."/>
            <person name="McGettigan J.A."/>
            <person name="Micheletti S.J."/>
            <person name="Nasrallah M.E."/>
            <person name="Ortiz D."/>
            <person name="Piller C.R."/>
            <person name="Privatt S.R."/>
            <person name="Schneider S.L."/>
            <person name="Sharp S."/>
            <person name="Smith T.C."/>
            <person name="Stanton J.D."/>
            <person name="Ullery H.E."/>
            <person name="Wilson R.J."/>
            <person name="Serrano M.G."/>
            <person name="Buck G."/>
            <person name="Lee V."/>
            <person name="Wang Y."/>
            <person name="Carvalho R."/>
            <person name="Voegtly L."/>
            <person name="Shi R."/>
            <person name="Duckworth R."/>
            <person name="Johnson A."/>
            <person name="Loviza R."/>
            <person name="Walstead R."/>
            <person name="Shah Z."/>
            <person name="Kiflezghi M."/>
            <person name="Wade K."/>
            <person name="Ball S.L."/>
            <person name="Bradley K.W."/>
            <person name="Asai D.J."/>
            <person name="Bowman C.A."/>
            <person name="Russell D.A."/>
            <person name="Pope W.H."/>
            <person name="Jacobs-Sera D."/>
            <person name="Hendrix R.W."/>
            <person name="Hatfull G.F."/>
        </authorList>
    </citation>
    <scope>NUCLEOTIDE SEQUENCE</scope>
</reference>
<accession>A0A1D2A838</accession>